<keyword evidence="8" id="KW-0966">Cell projection</keyword>
<dbReference type="GO" id="GO:0042597">
    <property type="term" value="C:periplasmic space"/>
    <property type="evidence" value="ECO:0007669"/>
    <property type="project" value="UniProtKB-SubCell"/>
</dbReference>
<dbReference type="AlphaFoldDB" id="B3PGT2"/>
<dbReference type="KEGG" id="cja:CJA_1935"/>
<organism evidence="8 9">
    <name type="scientific">Cellvibrio japonicus (strain Ueda107)</name>
    <name type="common">Pseudomonas fluorescens subsp. cellulosa</name>
    <dbReference type="NCBI Taxonomy" id="498211"/>
    <lineage>
        <taxon>Bacteria</taxon>
        <taxon>Pseudomonadati</taxon>
        <taxon>Pseudomonadota</taxon>
        <taxon>Gammaproteobacteria</taxon>
        <taxon>Cellvibrionales</taxon>
        <taxon>Cellvibrionaceae</taxon>
        <taxon>Cellvibrio</taxon>
    </lineage>
</organism>
<keyword evidence="8" id="KW-0969">Cilium</keyword>
<feature type="domain" description="SAF" evidence="7">
    <location>
        <begin position="132"/>
        <end position="194"/>
    </location>
</feature>
<evidence type="ECO:0000259" key="7">
    <source>
        <dbReference type="SMART" id="SM00858"/>
    </source>
</evidence>
<evidence type="ECO:0000313" key="8">
    <source>
        <dbReference type="EMBL" id="ACE82679.1"/>
    </source>
</evidence>
<keyword evidence="5" id="KW-0574">Periplasm</keyword>
<dbReference type="Pfam" id="PF13144">
    <property type="entry name" value="ChapFlgA"/>
    <property type="match status" value="1"/>
</dbReference>
<reference evidence="8 9" key="1">
    <citation type="journal article" date="2008" name="J. Bacteriol.">
        <title>Insights into plant cell wall degradation from the genome sequence of the soil bacterium Cellvibrio japonicus.</title>
        <authorList>
            <person name="Deboy R.T."/>
            <person name="Mongodin E.F."/>
            <person name="Fouts D.E."/>
            <person name="Tailford L.E."/>
            <person name="Khouri H."/>
            <person name="Emerson J.B."/>
            <person name="Mohamoud Y."/>
            <person name="Watkins K."/>
            <person name="Henrissat B."/>
            <person name="Gilbert H.J."/>
            <person name="Nelson K.E."/>
        </authorList>
    </citation>
    <scope>NUCLEOTIDE SEQUENCE [LARGE SCALE GENOMIC DNA]</scope>
    <source>
        <strain evidence="8 9">Ueda107</strain>
    </source>
</reference>
<comment type="subcellular location">
    <subcellularLocation>
        <location evidence="1">Periplasm</location>
    </subcellularLocation>
</comment>
<dbReference type="InterPro" id="IPR013974">
    <property type="entry name" value="SAF"/>
</dbReference>
<dbReference type="GO" id="GO:0044780">
    <property type="term" value="P:bacterial-type flagellum assembly"/>
    <property type="evidence" value="ECO:0007669"/>
    <property type="project" value="InterPro"/>
</dbReference>
<keyword evidence="9" id="KW-1185">Reference proteome</keyword>
<dbReference type="NCBIfam" id="TIGR03170">
    <property type="entry name" value="flgA_cterm"/>
    <property type="match status" value="1"/>
</dbReference>
<proteinExistence type="inferred from homology"/>
<evidence type="ECO:0000256" key="6">
    <source>
        <dbReference type="ARBA" id="ARBA00025643"/>
    </source>
</evidence>
<evidence type="ECO:0000256" key="2">
    <source>
        <dbReference type="ARBA" id="ARBA00010474"/>
    </source>
</evidence>
<evidence type="ECO:0000256" key="1">
    <source>
        <dbReference type="ARBA" id="ARBA00004418"/>
    </source>
</evidence>
<dbReference type="Pfam" id="PF17656">
    <property type="entry name" value="ChapFlgA_N"/>
    <property type="match status" value="1"/>
</dbReference>
<dbReference type="PANTHER" id="PTHR36307">
    <property type="entry name" value="FLAGELLA BASAL BODY P-RING FORMATION PROTEIN FLGA"/>
    <property type="match status" value="1"/>
</dbReference>
<dbReference type="InterPro" id="IPR017585">
    <property type="entry name" value="SAF_FlgA"/>
</dbReference>
<gene>
    <name evidence="8" type="ordered locus">CJA_1935</name>
</gene>
<dbReference type="EMBL" id="CP000934">
    <property type="protein sequence ID" value="ACE82679.1"/>
    <property type="molecule type" value="Genomic_DNA"/>
</dbReference>
<dbReference type="Gene3D" id="3.90.1210.10">
    <property type="entry name" value="Antifreeze-like/N-acetylneuraminic acid synthase C-terminal domain"/>
    <property type="match status" value="1"/>
</dbReference>
<keyword evidence="8" id="KW-0282">Flagellum</keyword>
<sequence length="256" mass="27977">MELPSFYKTFFAAKASIGRQRQLFAALFISLVFLCSSPDKTQASVVNHHFYPLAELKQDTANFLTSYYQHLGSLEVSVGNLDRRLRLNRCNDPVEFTPRDSSGTGGNISVQVKCQTQGGWTLHIPAQVSVFRSIPVAMRDLARGEQISASDIQWETINISLLRQSYLLETKEIIGLEVKRNIGLGSPFLSASLDAPKVIYRGETVDLESSVGGINVSASGTALADGRLGQKIRVRNNQSDRVVTGTVVASGKVSAR</sequence>
<dbReference type="STRING" id="498211.CJA_1935"/>
<dbReference type="HOGENOM" id="CLU_070510_4_0_6"/>
<dbReference type="PANTHER" id="PTHR36307:SF1">
    <property type="entry name" value="FLAGELLA BASAL BODY P-RING FORMATION PROTEIN FLGA"/>
    <property type="match status" value="1"/>
</dbReference>
<protein>
    <recommendedName>
        <fullName evidence="3">Flagella basal body P-ring formation protein FlgA</fullName>
    </recommendedName>
</protein>
<dbReference type="InterPro" id="IPR041231">
    <property type="entry name" value="FlgA_N"/>
</dbReference>
<dbReference type="RefSeq" id="WP_012487550.1">
    <property type="nucleotide sequence ID" value="NC_010995.1"/>
</dbReference>
<comment type="similarity">
    <text evidence="2">Belongs to the FlgA family.</text>
</comment>
<accession>B3PGT2</accession>
<comment type="function">
    <text evidence="6">Involved in the assembly process of the P-ring formation. It may associate with FlgF on the rod constituting a structure essential for the P-ring assembly or may act as a modulator protein for the P-ring assembly.</text>
</comment>
<evidence type="ECO:0000256" key="4">
    <source>
        <dbReference type="ARBA" id="ARBA00022729"/>
    </source>
</evidence>
<keyword evidence="4" id="KW-0732">Signal</keyword>
<dbReference type="InterPro" id="IPR039246">
    <property type="entry name" value="Flagellar_FlgA"/>
</dbReference>
<dbReference type="Proteomes" id="UP000001036">
    <property type="component" value="Chromosome"/>
</dbReference>
<dbReference type="eggNOG" id="COG1261">
    <property type="taxonomic scope" value="Bacteria"/>
</dbReference>
<dbReference type="SMART" id="SM00858">
    <property type="entry name" value="SAF"/>
    <property type="match status" value="1"/>
</dbReference>
<dbReference type="Gene3D" id="2.30.30.760">
    <property type="match status" value="1"/>
</dbReference>
<name>B3PGT2_CELJU</name>
<dbReference type="OrthoDB" id="1669037at2"/>
<evidence type="ECO:0000256" key="5">
    <source>
        <dbReference type="ARBA" id="ARBA00022764"/>
    </source>
</evidence>
<evidence type="ECO:0000313" key="9">
    <source>
        <dbReference type="Proteomes" id="UP000001036"/>
    </source>
</evidence>
<dbReference type="CDD" id="cd11614">
    <property type="entry name" value="SAF_CpaB_FlgA_like"/>
    <property type="match status" value="1"/>
</dbReference>
<evidence type="ECO:0000256" key="3">
    <source>
        <dbReference type="ARBA" id="ARBA00014754"/>
    </source>
</evidence>